<dbReference type="Pfam" id="PF22936">
    <property type="entry name" value="Pol_BBD"/>
    <property type="match status" value="1"/>
</dbReference>
<protein>
    <recommendedName>
        <fullName evidence="2">Retrovirus-related Pol polyprotein from transposon TNT 1-94-like beta-barrel domain-containing protein</fullName>
    </recommendedName>
</protein>
<keyword evidence="4" id="KW-1185">Reference proteome</keyword>
<sequence>MFWRRDSQVGLRKIKKRPGKFTKSSKFQKKLEDKKVGSCWKCGGPHFKRDYPKVKKNTQPNGHPNAGQDNQGHNLFVVTNDVDNNMIFIAMLSEICVVQDDESWWIDTGATRHVCKDRHTFKTLKELQEGLILYMGNDSTVQIQGIGQVELQIQGIGQGIGINFQKEINS</sequence>
<dbReference type="InterPro" id="IPR054722">
    <property type="entry name" value="PolX-like_BBD"/>
</dbReference>
<evidence type="ECO:0000256" key="1">
    <source>
        <dbReference type="SAM" id="MobiDB-lite"/>
    </source>
</evidence>
<name>A0AAV0F1C6_9ASTE</name>
<dbReference type="EMBL" id="CAMAPF010000955">
    <property type="protein sequence ID" value="CAH9129271.1"/>
    <property type="molecule type" value="Genomic_DNA"/>
</dbReference>
<feature type="compositionally biased region" description="Polar residues" evidence="1">
    <location>
        <begin position="57"/>
        <end position="73"/>
    </location>
</feature>
<feature type="region of interest" description="Disordered" evidence="1">
    <location>
        <begin position="51"/>
        <end position="73"/>
    </location>
</feature>
<gene>
    <name evidence="3" type="ORF">CEPIT_LOCUS29717</name>
</gene>
<reference evidence="3" key="1">
    <citation type="submission" date="2022-07" db="EMBL/GenBank/DDBJ databases">
        <authorList>
            <person name="Macas J."/>
            <person name="Novak P."/>
            <person name="Neumann P."/>
        </authorList>
    </citation>
    <scope>NUCLEOTIDE SEQUENCE</scope>
</reference>
<dbReference type="Proteomes" id="UP001152523">
    <property type="component" value="Unassembled WGS sequence"/>
</dbReference>
<proteinExistence type="predicted"/>
<organism evidence="3 4">
    <name type="scientific">Cuscuta epithymum</name>
    <dbReference type="NCBI Taxonomy" id="186058"/>
    <lineage>
        <taxon>Eukaryota</taxon>
        <taxon>Viridiplantae</taxon>
        <taxon>Streptophyta</taxon>
        <taxon>Embryophyta</taxon>
        <taxon>Tracheophyta</taxon>
        <taxon>Spermatophyta</taxon>
        <taxon>Magnoliopsida</taxon>
        <taxon>eudicotyledons</taxon>
        <taxon>Gunneridae</taxon>
        <taxon>Pentapetalae</taxon>
        <taxon>asterids</taxon>
        <taxon>lamiids</taxon>
        <taxon>Solanales</taxon>
        <taxon>Convolvulaceae</taxon>
        <taxon>Cuscuteae</taxon>
        <taxon>Cuscuta</taxon>
        <taxon>Cuscuta subgen. Cuscuta</taxon>
    </lineage>
</organism>
<evidence type="ECO:0000313" key="3">
    <source>
        <dbReference type="EMBL" id="CAH9129271.1"/>
    </source>
</evidence>
<evidence type="ECO:0000313" key="4">
    <source>
        <dbReference type="Proteomes" id="UP001152523"/>
    </source>
</evidence>
<dbReference type="AlphaFoldDB" id="A0AAV0F1C6"/>
<evidence type="ECO:0000259" key="2">
    <source>
        <dbReference type="Pfam" id="PF22936"/>
    </source>
</evidence>
<accession>A0AAV0F1C6</accession>
<dbReference type="PANTHER" id="PTHR47592">
    <property type="entry name" value="PBF68 PROTEIN"/>
    <property type="match status" value="1"/>
</dbReference>
<comment type="caution">
    <text evidence="3">The sequence shown here is derived from an EMBL/GenBank/DDBJ whole genome shotgun (WGS) entry which is preliminary data.</text>
</comment>
<feature type="domain" description="Retrovirus-related Pol polyprotein from transposon TNT 1-94-like beta-barrel" evidence="2">
    <location>
        <begin position="104"/>
        <end position="154"/>
    </location>
</feature>